<gene>
    <name evidence="1" type="ORF">FSARC_6476</name>
</gene>
<keyword evidence="2" id="KW-1185">Reference proteome</keyword>
<evidence type="ECO:0000313" key="2">
    <source>
        <dbReference type="Proteomes" id="UP000622797"/>
    </source>
</evidence>
<sequence>MESKPLPSPPRADIDRFQPRWAVSIAASTTEQAPNAPPNYPFQCNGFFCTLVTNAPLRSHDPGLFDANTS</sequence>
<proteinExistence type="predicted"/>
<dbReference type="Proteomes" id="UP000622797">
    <property type="component" value="Unassembled WGS sequence"/>
</dbReference>
<organism evidence="1 2">
    <name type="scientific">Fusarium sarcochroum</name>
    <dbReference type="NCBI Taxonomy" id="1208366"/>
    <lineage>
        <taxon>Eukaryota</taxon>
        <taxon>Fungi</taxon>
        <taxon>Dikarya</taxon>
        <taxon>Ascomycota</taxon>
        <taxon>Pezizomycotina</taxon>
        <taxon>Sordariomycetes</taxon>
        <taxon>Hypocreomycetidae</taxon>
        <taxon>Hypocreales</taxon>
        <taxon>Nectriaceae</taxon>
        <taxon>Fusarium</taxon>
        <taxon>Fusarium lateritium species complex</taxon>
    </lineage>
</organism>
<name>A0A8H4X9A9_9HYPO</name>
<evidence type="ECO:0000313" key="1">
    <source>
        <dbReference type="EMBL" id="KAF4965746.1"/>
    </source>
</evidence>
<comment type="caution">
    <text evidence="1">The sequence shown here is derived from an EMBL/GenBank/DDBJ whole genome shotgun (WGS) entry which is preliminary data.</text>
</comment>
<dbReference type="EMBL" id="JABEXW010000330">
    <property type="protein sequence ID" value="KAF4965746.1"/>
    <property type="molecule type" value="Genomic_DNA"/>
</dbReference>
<reference evidence="1" key="1">
    <citation type="journal article" date="2020" name="BMC Genomics">
        <title>Correction to: Identification and distribution of gene clusters required for synthesis of sphingolipid metabolism inhibitors in diverse species of the filamentous fungus Fusarium.</title>
        <authorList>
            <person name="Kim H.S."/>
            <person name="Lohmar J.M."/>
            <person name="Busman M."/>
            <person name="Brown D.W."/>
            <person name="Naumann T.A."/>
            <person name="Divon H.H."/>
            <person name="Lysoe E."/>
            <person name="Uhlig S."/>
            <person name="Proctor R.H."/>
        </authorList>
    </citation>
    <scope>NUCLEOTIDE SEQUENCE</scope>
    <source>
        <strain evidence="1">NRRL 20472</strain>
    </source>
</reference>
<protein>
    <submittedName>
        <fullName evidence="1">Uncharacterized protein</fullName>
    </submittedName>
</protein>
<dbReference type="AlphaFoldDB" id="A0A8H4X9A9"/>
<reference evidence="1" key="2">
    <citation type="submission" date="2020-05" db="EMBL/GenBank/DDBJ databases">
        <authorList>
            <person name="Kim H.-S."/>
            <person name="Proctor R.H."/>
            <person name="Brown D.W."/>
        </authorList>
    </citation>
    <scope>NUCLEOTIDE SEQUENCE</scope>
    <source>
        <strain evidence="1">NRRL 20472</strain>
    </source>
</reference>
<accession>A0A8H4X9A9</accession>